<evidence type="ECO:0000256" key="1">
    <source>
        <dbReference type="SAM" id="Phobius"/>
    </source>
</evidence>
<organism evidence="2 3">
    <name type="scientific">Tetrahymena thermophila (strain SB210)</name>
    <dbReference type="NCBI Taxonomy" id="312017"/>
    <lineage>
        <taxon>Eukaryota</taxon>
        <taxon>Sar</taxon>
        <taxon>Alveolata</taxon>
        <taxon>Ciliophora</taxon>
        <taxon>Intramacronucleata</taxon>
        <taxon>Oligohymenophorea</taxon>
        <taxon>Hymenostomatida</taxon>
        <taxon>Tetrahymenina</taxon>
        <taxon>Tetrahymenidae</taxon>
        <taxon>Tetrahymena</taxon>
    </lineage>
</organism>
<reference evidence="3" key="1">
    <citation type="journal article" date="2006" name="PLoS Biol.">
        <title>Macronuclear genome sequence of the ciliate Tetrahymena thermophila, a model eukaryote.</title>
        <authorList>
            <person name="Eisen J.A."/>
            <person name="Coyne R.S."/>
            <person name="Wu M."/>
            <person name="Wu D."/>
            <person name="Thiagarajan M."/>
            <person name="Wortman J.R."/>
            <person name="Badger J.H."/>
            <person name="Ren Q."/>
            <person name="Amedeo P."/>
            <person name="Jones K.M."/>
            <person name="Tallon L.J."/>
            <person name="Delcher A.L."/>
            <person name="Salzberg S.L."/>
            <person name="Silva J.C."/>
            <person name="Haas B.J."/>
            <person name="Majoros W.H."/>
            <person name="Farzad M."/>
            <person name="Carlton J.M."/>
            <person name="Smith R.K. Jr."/>
            <person name="Garg J."/>
            <person name="Pearlman R.E."/>
            <person name="Karrer K.M."/>
            <person name="Sun L."/>
            <person name="Manning G."/>
            <person name="Elde N.C."/>
            <person name="Turkewitz A.P."/>
            <person name="Asai D.J."/>
            <person name="Wilkes D.E."/>
            <person name="Wang Y."/>
            <person name="Cai H."/>
            <person name="Collins K."/>
            <person name="Stewart B.A."/>
            <person name="Lee S.R."/>
            <person name="Wilamowska K."/>
            <person name="Weinberg Z."/>
            <person name="Ruzzo W.L."/>
            <person name="Wloga D."/>
            <person name="Gaertig J."/>
            <person name="Frankel J."/>
            <person name="Tsao C.-C."/>
            <person name="Gorovsky M.A."/>
            <person name="Keeling P.J."/>
            <person name="Waller R.F."/>
            <person name="Patron N.J."/>
            <person name="Cherry J.M."/>
            <person name="Stover N.A."/>
            <person name="Krieger C.J."/>
            <person name="del Toro C."/>
            <person name="Ryder H.F."/>
            <person name="Williamson S.C."/>
            <person name="Barbeau R.A."/>
            <person name="Hamilton E.P."/>
            <person name="Orias E."/>
        </authorList>
    </citation>
    <scope>NUCLEOTIDE SEQUENCE [LARGE SCALE GENOMIC DNA]</scope>
    <source>
        <strain evidence="3">SB210</strain>
    </source>
</reference>
<dbReference type="eggNOG" id="ENOG502SSXR">
    <property type="taxonomic scope" value="Eukaryota"/>
</dbReference>
<dbReference type="OMA" id="DMEDEYW"/>
<dbReference type="HOGENOM" id="CLU_2364159_0_0_1"/>
<dbReference type="AlphaFoldDB" id="Q22S29"/>
<dbReference type="OrthoDB" id="282581at2759"/>
<dbReference type="EMBL" id="GG662845">
    <property type="protein sequence ID" value="EAR87943.1"/>
    <property type="molecule type" value="Genomic_DNA"/>
</dbReference>
<keyword evidence="1" id="KW-0472">Membrane</keyword>
<accession>Q22S29</accession>
<protein>
    <submittedName>
        <fullName evidence="2">Transmembrane protein, putative</fullName>
    </submittedName>
</protein>
<sequence>MNYVPANTLRSFSNKNLILQYLASFSGFYFGIKAVDFFIFDNDKYIVQREQLEDEFWAANGEPKEIKPYLVPSHIPGKEGQMRKSWIYIMYEKDMLVKKKDEFD</sequence>
<name>Q22S29_TETTS</name>
<dbReference type="KEGG" id="tet:TTHERM_00011030"/>
<keyword evidence="3" id="KW-1185">Reference proteome</keyword>
<gene>
    <name evidence="2" type="ORF">TTHERM_00011030</name>
</gene>
<evidence type="ECO:0000313" key="2">
    <source>
        <dbReference type="EMBL" id="EAR87943.1"/>
    </source>
</evidence>
<proteinExistence type="predicted"/>
<dbReference type="GeneID" id="7831418"/>
<dbReference type="InParanoid" id="Q22S29"/>
<keyword evidence="1" id="KW-1133">Transmembrane helix</keyword>
<evidence type="ECO:0000313" key="3">
    <source>
        <dbReference type="Proteomes" id="UP000009168"/>
    </source>
</evidence>
<dbReference type="RefSeq" id="XP_001008188.1">
    <property type="nucleotide sequence ID" value="XM_001008188.1"/>
</dbReference>
<feature type="transmembrane region" description="Helical" evidence="1">
    <location>
        <begin position="18"/>
        <end position="40"/>
    </location>
</feature>
<keyword evidence="1 2" id="KW-0812">Transmembrane</keyword>
<dbReference type="Proteomes" id="UP000009168">
    <property type="component" value="Unassembled WGS sequence"/>
</dbReference>